<dbReference type="FunFam" id="1.20.1070.10:FF:000005">
    <property type="entry name" value="Olfactory receptor"/>
    <property type="match status" value="1"/>
</dbReference>
<keyword evidence="15" id="KW-1185">Reference proteome</keyword>
<comment type="subcellular location">
    <subcellularLocation>
        <location evidence="1 12">Cell membrane</location>
        <topology evidence="1 12">Multi-pass membrane protein</topology>
    </subcellularLocation>
</comment>
<gene>
    <name evidence="14" type="ORF">U0070_005219</name>
</gene>
<evidence type="ECO:0000256" key="10">
    <source>
        <dbReference type="ARBA" id="ARBA00023224"/>
    </source>
</evidence>
<keyword evidence="2 12" id="KW-1003">Cell membrane</keyword>
<reference evidence="14 15" key="1">
    <citation type="journal article" date="2023" name="bioRxiv">
        <title>Conserved and derived expression patterns and positive selection on dental genes reveal complex evolutionary context of ever-growing rodent molars.</title>
        <authorList>
            <person name="Calamari Z.T."/>
            <person name="Song A."/>
            <person name="Cohen E."/>
            <person name="Akter M."/>
            <person name="Roy R.D."/>
            <person name="Hallikas O."/>
            <person name="Christensen M.M."/>
            <person name="Li P."/>
            <person name="Marangoni P."/>
            <person name="Jernvall J."/>
            <person name="Klein O.D."/>
        </authorList>
    </citation>
    <scope>NUCLEOTIDE SEQUENCE [LARGE SCALE GENOMIC DNA]</scope>
    <source>
        <strain evidence="14">V071</strain>
    </source>
</reference>
<dbReference type="InterPro" id="IPR000276">
    <property type="entry name" value="GPCR_Rhodpsn"/>
</dbReference>
<comment type="similarity">
    <text evidence="11">Belongs to the G-protein coupled receptor 1 family.</text>
</comment>
<feature type="transmembrane region" description="Helical" evidence="12">
    <location>
        <begin position="248"/>
        <end position="271"/>
    </location>
</feature>
<feature type="transmembrane region" description="Helical" evidence="12">
    <location>
        <begin position="283"/>
        <end position="304"/>
    </location>
</feature>
<dbReference type="PROSITE" id="PS50262">
    <property type="entry name" value="G_PROTEIN_RECEP_F1_2"/>
    <property type="match status" value="1"/>
</dbReference>
<feature type="transmembrane region" description="Helical" evidence="12">
    <location>
        <begin position="148"/>
        <end position="165"/>
    </location>
</feature>
<dbReference type="SUPFAM" id="SSF81321">
    <property type="entry name" value="Family A G protein-coupled receptor-like"/>
    <property type="match status" value="1"/>
</dbReference>
<dbReference type="PRINTS" id="PR00245">
    <property type="entry name" value="OLFACTORYR"/>
</dbReference>
<dbReference type="PROSITE" id="PS00237">
    <property type="entry name" value="G_PROTEIN_RECEP_F1_1"/>
    <property type="match status" value="1"/>
</dbReference>
<feature type="domain" description="G-protein coupled receptors family 1 profile" evidence="13">
    <location>
        <begin position="86"/>
        <end position="333"/>
    </location>
</feature>
<dbReference type="GO" id="GO:0004984">
    <property type="term" value="F:olfactory receptor activity"/>
    <property type="evidence" value="ECO:0007669"/>
    <property type="project" value="InterPro"/>
</dbReference>
<dbReference type="Proteomes" id="UP001488838">
    <property type="component" value="Unassembled WGS sequence"/>
</dbReference>
<dbReference type="GO" id="GO:0004930">
    <property type="term" value="F:G protein-coupled receptor activity"/>
    <property type="evidence" value="ECO:0007669"/>
    <property type="project" value="UniProtKB-KW"/>
</dbReference>
<feature type="transmembrane region" description="Helical" evidence="12">
    <location>
        <begin position="316"/>
        <end position="335"/>
    </location>
</feature>
<evidence type="ECO:0000256" key="5">
    <source>
        <dbReference type="ARBA" id="ARBA00022725"/>
    </source>
</evidence>
<dbReference type="Pfam" id="PF13853">
    <property type="entry name" value="7tm_4"/>
    <property type="match status" value="1"/>
</dbReference>
<keyword evidence="3 12" id="KW-0716">Sensory transduction</keyword>
<feature type="transmembrane region" description="Helical" evidence="12">
    <location>
        <begin position="177"/>
        <end position="203"/>
    </location>
</feature>
<keyword evidence="8 12" id="KW-0472">Membrane</keyword>
<keyword evidence="7 11" id="KW-0297">G-protein coupled receptor</keyword>
<evidence type="ECO:0000256" key="4">
    <source>
        <dbReference type="ARBA" id="ARBA00022692"/>
    </source>
</evidence>
<protein>
    <recommendedName>
        <fullName evidence="12">Olfactory receptor</fullName>
    </recommendedName>
</protein>
<evidence type="ECO:0000313" key="15">
    <source>
        <dbReference type="Proteomes" id="UP001488838"/>
    </source>
</evidence>
<evidence type="ECO:0000313" key="14">
    <source>
        <dbReference type="EMBL" id="KAK7795039.1"/>
    </source>
</evidence>
<dbReference type="AlphaFoldDB" id="A0AAW0GTB2"/>
<keyword evidence="6 12" id="KW-1133">Transmembrane helix</keyword>
<evidence type="ECO:0000256" key="3">
    <source>
        <dbReference type="ARBA" id="ARBA00022606"/>
    </source>
</evidence>
<keyword evidence="10 11" id="KW-0807">Transducer</keyword>
<dbReference type="GO" id="GO:0005886">
    <property type="term" value="C:plasma membrane"/>
    <property type="evidence" value="ECO:0007669"/>
    <property type="project" value="UniProtKB-SubCell"/>
</dbReference>
<feature type="transmembrane region" description="Helical" evidence="12">
    <location>
        <begin position="105"/>
        <end position="128"/>
    </location>
</feature>
<keyword evidence="5 12" id="KW-0552">Olfaction</keyword>
<dbReference type="InterPro" id="IPR017452">
    <property type="entry name" value="GPCR_Rhodpsn_7TM"/>
</dbReference>
<evidence type="ECO:0000256" key="12">
    <source>
        <dbReference type="RuleBase" id="RU363047"/>
    </source>
</evidence>
<evidence type="ECO:0000256" key="6">
    <source>
        <dbReference type="ARBA" id="ARBA00022989"/>
    </source>
</evidence>
<dbReference type="InterPro" id="IPR000725">
    <property type="entry name" value="Olfact_rcpt"/>
</dbReference>
<dbReference type="EMBL" id="JBBHLL010003842">
    <property type="protein sequence ID" value="KAK7795039.1"/>
    <property type="molecule type" value="Genomic_DNA"/>
</dbReference>
<dbReference type="PRINTS" id="PR00237">
    <property type="entry name" value="GPCRRHODOPSN"/>
</dbReference>
<evidence type="ECO:0000256" key="7">
    <source>
        <dbReference type="ARBA" id="ARBA00023040"/>
    </source>
</evidence>
<keyword evidence="9 11" id="KW-0675">Receptor</keyword>
<name>A0AAW0GTB2_MYOGA</name>
<evidence type="ECO:0000256" key="8">
    <source>
        <dbReference type="ARBA" id="ARBA00023136"/>
    </source>
</evidence>
<evidence type="ECO:0000256" key="2">
    <source>
        <dbReference type="ARBA" id="ARBA00022475"/>
    </source>
</evidence>
<dbReference type="Gene3D" id="1.20.1070.10">
    <property type="entry name" value="Rhodopsin 7-helix transmembrane proteins"/>
    <property type="match status" value="1"/>
</dbReference>
<dbReference type="CDD" id="cd15947">
    <property type="entry name" value="7tmA_OR2B-like"/>
    <property type="match status" value="1"/>
</dbReference>
<keyword evidence="4 11" id="KW-0812">Transmembrane</keyword>
<evidence type="ECO:0000256" key="11">
    <source>
        <dbReference type="RuleBase" id="RU000688"/>
    </source>
</evidence>
<dbReference type="PANTHER" id="PTHR26453">
    <property type="entry name" value="OLFACTORY RECEPTOR"/>
    <property type="match status" value="1"/>
</dbReference>
<evidence type="ECO:0000256" key="9">
    <source>
        <dbReference type="ARBA" id="ARBA00023170"/>
    </source>
</evidence>
<evidence type="ECO:0000259" key="13">
    <source>
        <dbReference type="PROSITE" id="PS50262"/>
    </source>
</evidence>
<accession>A0AAW0GTB2</accession>
<comment type="caution">
    <text evidence="14">The sequence shown here is derived from an EMBL/GenBank/DDBJ whole genome shotgun (WGS) entry which is preliminary data.</text>
</comment>
<organism evidence="14 15">
    <name type="scientific">Myodes glareolus</name>
    <name type="common">Bank vole</name>
    <name type="synonym">Clethrionomys glareolus</name>
    <dbReference type="NCBI Taxonomy" id="447135"/>
    <lineage>
        <taxon>Eukaryota</taxon>
        <taxon>Metazoa</taxon>
        <taxon>Chordata</taxon>
        <taxon>Craniata</taxon>
        <taxon>Vertebrata</taxon>
        <taxon>Euteleostomi</taxon>
        <taxon>Mammalia</taxon>
        <taxon>Eutheria</taxon>
        <taxon>Euarchontoglires</taxon>
        <taxon>Glires</taxon>
        <taxon>Rodentia</taxon>
        <taxon>Myomorpha</taxon>
        <taxon>Muroidea</taxon>
        <taxon>Cricetidae</taxon>
        <taxon>Arvicolinae</taxon>
        <taxon>Myodes</taxon>
    </lineage>
</organism>
<proteinExistence type="inferred from homology"/>
<evidence type="ECO:0000256" key="1">
    <source>
        <dbReference type="ARBA" id="ARBA00004651"/>
    </source>
</evidence>
<sequence>MAAPCLLNVWKAGDCGGKEQWSRKRQSEAFTPTDSSLTCYVMWVAMEGQNVSFPNTFVLLGFSDLPWLEMPLFAVLLVSFIFTVIGNSSILFLSLVDPRLRTPMYFFLDNLSVLDLCVTYTIVPQLLINLWGPEKTIASWSCMAQAYLYQWMGGTECALLAVMALDRYVAICFPLQYVLIMHLWACVWLATVCWALGLANSLIQTTLTLYLTLCAKNTLDHFFCEVPALIKLACGDTTMNDLSLALGAIPFAIVSPLTVLTSYTFIARAVLKLPSAKGRRKAFSTCSSHLLVVTIFFGPAMYTYLQPPGNNTQSKFLSFFYCVFTPMLNPLIYTLRNKDVKEAWRRILSSQGRRKSLKAR</sequence>
<feature type="transmembrane region" description="Helical" evidence="12">
    <location>
        <begin position="72"/>
        <end position="93"/>
    </location>
</feature>